<evidence type="ECO:0000256" key="4">
    <source>
        <dbReference type="ARBA" id="ARBA00022763"/>
    </source>
</evidence>
<dbReference type="InterPro" id="IPR027417">
    <property type="entry name" value="P-loop_NTPase"/>
</dbReference>
<feature type="binding site" evidence="9">
    <location>
        <begin position="656"/>
        <end position="663"/>
    </location>
    <ligand>
        <name>ATP</name>
        <dbReference type="ChEBI" id="CHEBI:30616"/>
    </ligand>
</feature>
<evidence type="ECO:0000256" key="7">
    <source>
        <dbReference type="ARBA" id="ARBA00023204"/>
    </source>
</evidence>
<dbReference type="Proteomes" id="UP000028922">
    <property type="component" value="Unassembled WGS sequence"/>
</dbReference>
<dbReference type="GO" id="GO:0006298">
    <property type="term" value="P:mismatch repair"/>
    <property type="evidence" value="ECO:0007669"/>
    <property type="project" value="UniProtKB-UniRule"/>
</dbReference>
<dbReference type="PANTHER" id="PTHR11361">
    <property type="entry name" value="DNA MISMATCH REPAIR PROTEIN MUTS FAMILY MEMBER"/>
    <property type="match status" value="1"/>
</dbReference>
<feature type="domain" description="DNA mismatch repair proteins mutS family" evidence="11">
    <location>
        <begin position="730"/>
        <end position="746"/>
    </location>
</feature>
<dbReference type="SUPFAM" id="SSF52540">
    <property type="entry name" value="P-loop containing nucleoside triphosphate hydrolases"/>
    <property type="match status" value="1"/>
</dbReference>
<dbReference type="FunFam" id="3.40.50.300:FF:000870">
    <property type="entry name" value="MutS protein homolog 4"/>
    <property type="match status" value="1"/>
</dbReference>
<dbReference type="InterPro" id="IPR007695">
    <property type="entry name" value="DNA_mismatch_repair_MutS-lik_N"/>
</dbReference>
<gene>
    <name evidence="9" type="primary">mutS</name>
    <name evidence="12" type="ORF">ucyna2_00846</name>
</gene>
<evidence type="ECO:0000259" key="11">
    <source>
        <dbReference type="PROSITE" id="PS00486"/>
    </source>
</evidence>
<dbReference type="SMART" id="SM00534">
    <property type="entry name" value="MUTSac"/>
    <property type="match status" value="1"/>
</dbReference>
<dbReference type="Pfam" id="PF01624">
    <property type="entry name" value="MutS_I"/>
    <property type="match status" value="1"/>
</dbReference>
<keyword evidence="6 9" id="KW-0238">DNA-binding</keyword>
<dbReference type="NCBIfam" id="TIGR01070">
    <property type="entry name" value="mutS1"/>
    <property type="match status" value="1"/>
</dbReference>
<evidence type="ECO:0000256" key="8">
    <source>
        <dbReference type="ARBA" id="ARBA00024647"/>
    </source>
</evidence>
<dbReference type="Pfam" id="PF05192">
    <property type="entry name" value="MutS_III"/>
    <property type="match status" value="1"/>
</dbReference>
<evidence type="ECO:0000256" key="10">
    <source>
        <dbReference type="RuleBase" id="RU003756"/>
    </source>
</evidence>
<dbReference type="Gene3D" id="1.10.1420.10">
    <property type="match status" value="2"/>
</dbReference>
<evidence type="ECO:0000256" key="2">
    <source>
        <dbReference type="ARBA" id="ARBA00021982"/>
    </source>
</evidence>
<keyword evidence="5 9" id="KW-0067">ATP-binding</keyword>
<dbReference type="InterPro" id="IPR000432">
    <property type="entry name" value="DNA_mismatch_repair_MutS_C"/>
</dbReference>
<dbReference type="InterPro" id="IPR016151">
    <property type="entry name" value="DNA_mismatch_repair_MutS_N"/>
</dbReference>
<dbReference type="GO" id="GO:0005829">
    <property type="term" value="C:cytosol"/>
    <property type="evidence" value="ECO:0007669"/>
    <property type="project" value="TreeGrafter"/>
</dbReference>
<dbReference type="InterPro" id="IPR007861">
    <property type="entry name" value="DNA_mismatch_repair_MutS_clamp"/>
</dbReference>
<evidence type="ECO:0000256" key="9">
    <source>
        <dbReference type="HAMAP-Rule" id="MF_00096"/>
    </source>
</evidence>
<dbReference type="GO" id="GO:0030983">
    <property type="term" value="F:mismatched DNA binding"/>
    <property type="evidence" value="ECO:0007669"/>
    <property type="project" value="InterPro"/>
</dbReference>
<dbReference type="eggNOG" id="COG0249">
    <property type="taxonomic scope" value="Bacteria"/>
</dbReference>
<keyword evidence="3 9" id="KW-0547">Nucleotide-binding</keyword>
<proteinExistence type="inferred from homology"/>
<evidence type="ECO:0000313" key="13">
    <source>
        <dbReference type="Proteomes" id="UP000028922"/>
    </source>
</evidence>
<dbReference type="PIRSF" id="PIRSF037677">
    <property type="entry name" value="DNA_mis_repair_Msh6"/>
    <property type="match status" value="1"/>
</dbReference>
<comment type="function">
    <text evidence="8 9">This protein is involved in the repair of mismatches in DNA. It is possible that it carries out the mismatch recognition step. This protein has a weak ATPase activity.</text>
</comment>
<dbReference type="HAMAP" id="MF_00096">
    <property type="entry name" value="MutS"/>
    <property type="match status" value="1"/>
</dbReference>
<evidence type="ECO:0000256" key="1">
    <source>
        <dbReference type="ARBA" id="ARBA00006271"/>
    </source>
</evidence>
<dbReference type="InterPro" id="IPR045076">
    <property type="entry name" value="MutS"/>
</dbReference>
<dbReference type="SUPFAM" id="SSF53150">
    <property type="entry name" value="DNA repair protein MutS, domain II"/>
    <property type="match status" value="1"/>
</dbReference>
<organism evidence="12 13">
    <name type="scientific">Candidatus Atelocyanobacterium thalassa isolate SIO64986</name>
    <dbReference type="NCBI Taxonomy" id="1527444"/>
    <lineage>
        <taxon>Bacteria</taxon>
        <taxon>Bacillati</taxon>
        <taxon>Cyanobacteriota</taxon>
        <taxon>Cyanophyceae</taxon>
        <taxon>Oscillatoriophycideae</taxon>
        <taxon>Chroococcales</taxon>
        <taxon>Aphanothecaceae</taxon>
        <taxon>Candidatus Atelocyanobacterium</taxon>
        <taxon>Candidatus Atelocyanobacterium thalassae</taxon>
    </lineage>
</organism>
<dbReference type="GO" id="GO:0140664">
    <property type="term" value="F:ATP-dependent DNA damage sensor activity"/>
    <property type="evidence" value="ECO:0007669"/>
    <property type="project" value="InterPro"/>
</dbReference>
<dbReference type="PANTHER" id="PTHR11361:SF34">
    <property type="entry name" value="DNA MISMATCH REPAIR PROTEIN MSH1, MITOCHONDRIAL"/>
    <property type="match status" value="1"/>
</dbReference>
<dbReference type="STRING" id="1527444.ucyna2_00846"/>
<dbReference type="SUPFAM" id="SSF48334">
    <property type="entry name" value="DNA repair protein MutS, domain III"/>
    <property type="match status" value="1"/>
</dbReference>
<dbReference type="InterPro" id="IPR007860">
    <property type="entry name" value="DNA_mmatch_repair_MutS_con_dom"/>
</dbReference>
<dbReference type="EMBL" id="JPSP01000009">
    <property type="protein sequence ID" value="KFF41323.1"/>
    <property type="molecule type" value="Genomic_DNA"/>
</dbReference>
<dbReference type="GO" id="GO:0005524">
    <property type="term" value="F:ATP binding"/>
    <property type="evidence" value="ECO:0007669"/>
    <property type="project" value="UniProtKB-UniRule"/>
</dbReference>
<protein>
    <recommendedName>
        <fullName evidence="2 9">DNA mismatch repair protein MutS</fullName>
    </recommendedName>
</protein>
<comment type="similarity">
    <text evidence="1 9 10">Belongs to the DNA mismatch repair MutS family.</text>
</comment>
<dbReference type="Pfam" id="PF05190">
    <property type="entry name" value="MutS_IV"/>
    <property type="match status" value="1"/>
</dbReference>
<evidence type="ECO:0000256" key="3">
    <source>
        <dbReference type="ARBA" id="ARBA00022741"/>
    </source>
</evidence>
<dbReference type="GO" id="GO:0003684">
    <property type="term" value="F:damaged DNA binding"/>
    <property type="evidence" value="ECO:0007669"/>
    <property type="project" value="UniProtKB-UniRule"/>
</dbReference>
<keyword evidence="4 9" id="KW-0227">DNA damage</keyword>
<evidence type="ECO:0000256" key="6">
    <source>
        <dbReference type="ARBA" id="ARBA00023125"/>
    </source>
</evidence>
<dbReference type="InterPro" id="IPR007696">
    <property type="entry name" value="DNA_mismatch_repair_MutS_core"/>
</dbReference>
<dbReference type="NCBIfam" id="NF003810">
    <property type="entry name" value="PRK05399.1"/>
    <property type="match status" value="1"/>
</dbReference>
<dbReference type="Gene3D" id="3.40.1170.10">
    <property type="entry name" value="DNA repair protein MutS, domain I"/>
    <property type="match status" value="1"/>
</dbReference>
<dbReference type="SMART" id="SM00533">
    <property type="entry name" value="MUTSd"/>
    <property type="match status" value="1"/>
</dbReference>
<dbReference type="CDD" id="cd03284">
    <property type="entry name" value="ABC_MutS1"/>
    <property type="match status" value="1"/>
</dbReference>
<dbReference type="Gene3D" id="3.30.420.110">
    <property type="entry name" value="MutS, connector domain"/>
    <property type="match status" value="1"/>
</dbReference>
<dbReference type="AlphaFoldDB" id="A0A086CGK9"/>
<dbReference type="PATRIC" id="fig|1527444.3.peg.803"/>
<evidence type="ECO:0000313" key="12">
    <source>
        <dbReference type="EMBL" id="KFF41323.1"/>
    </source>
</evidence>
<dbReference type="Pfam" id="PF05188">
    <property type="entry name" value="MutS_II"/>
    <property type="match status" value="1"/>
</dbReference>
<sequence length="855" mass="95847">MNNSRAEIKSPHNDYRLLNFDNLTPMYQHYVNIKREYSYALLLYRVGDFFECFFQDAVTVSKEAGTVLTSKEAGKKVGRIALTGFPHHSLDRYAKLLIDKGYSIAICDQVEDSSKAFAQGRMVERRVTKLLTPGTLMDDELLIPENNNFLVALIVKGNSWGLAYADVSTGEFYTTQNTELSNLNSELLRLQPAEIIVSVNIVDSGKVMRPGEKSLSFIDTLPDCFCYSLRAKTTFDLDIAKEKLLSIFNVNSIEGMGCHSLPLAVSAAGGLLKYIEDTQIGQQLTLQLPKNYNLNDFLIIDYQTRRNLEITKTIKDSTFKGSLLSIIQKPKTAMGARNLQRWLIEPLLDIETIIERHNTVEELVENVELRHDLKQLLASIHDLERISTKITSETANARHLSYLANSLLKLKDISQFASRGKSFYFKALQNMPKRLEELGIYIHNHLTESLPIKLKEGGIIKDGVNTDLDSMRRQIEDDYKWLSNLELREKQKTGISTLKVGYSKSFGFYLSLPLSKSGQVPDYFIRKQTLANEERFITPELKEREVRILSAQKNVEKLEYEIFIKLRSEVAKESHTICQIAKSIAAIDILLSFATTAVNKDYCRPQILQSQSLKVTDGRHPVVEALLPFGSFVPNSVALESSEKILEEPNLIILTGPNSSGKSCYLRQIGIIQLLAQAGSFVPAASAKLGITDRIFTRVGAVDDLATGQSTFMVEMNETANILNHATEQSLILLDEVGRGTSTFDGLSIAWAIAEYLSKEIKGKTIFATHYHELNELASQVPKIANFQTIVEEKPNSLIFLHQIRPGGASKSYGIEVAKLAGLPSSVTIRAKKIMDKVSQSSRIILKLNELEKNN</sequence>
<keyword evidence="7 9" id="KW-0234">DNA repair</keyword>
<dbReference type="InterPro" id="IPR036678">
    <property type="entry name" value="MutS_con_dom_sf"/>
</dbReference>
<accession>A0A086CGK9</accession>
<comment type="caution">
    <text evidence="12">The sequence shown here is derived from an EMBL/GenBank/DDBJ whole genome shotgun (WGS) entry which is preliminary data.</text>
</comment>
<dbReference type="Pfam" id="PF00488">
    <property type="entry name" value="MutS_V"/>
    <property type="match status" value="1"/>
</dbReference>
<dbReference type="InterPro" id="IPR036187">
    <property type="entry name" value="DNA_mismatch_repair_MutS_sf"/>
</dbReference>
<evidence type="ECO:0000256" key="5">
    <source>
        <dbReference type="ARBA" id="ARBA00022840"/>
    </source>
</evidence>
<dbReference type="SUPFAM" id="SSF55271">
    <property type="entry name" value="DNA repair protein MutS, domain I"/>
    <property type="match status" value="1"/>
</dbReference>
<dbReference type="Gene3D" id="3.40.50.300">
    <property type="entry name" value="P-loop containing nucleotide triphosphate hydrolases"/>
    <property type="match status" value="1"/>
</dbReference>
<name>A0A086CGK9_9CHRO</name>
<reference evidence="12 13" key="1">
    <citation type="submission" date="2014-08" db="EMBL/GenBank/DDBJ databases">
        <title>Comparative genomics reveals surprising divergence of two closely related strains of uncultivated UCYN-A cyanobacteria.</title>
        <authorList>
            <person name="Bombar D."/>
            <person name="Heller P."/>
            <person name="Sanchez-Baracaldo P."/>
            <person name="Carter B.J."/>
            <person name="Zert J.P."/>
        </authorList>
    </citation>
    <scope>NUCLEOTIDE SEQUENCE [LARGE SCALE GENOMIC DNA]</scope>
</reference>
<dbReference type="InterPro" id="IPR005748">
    <property type="entry name" value="DNA_mismatch_repair_MutS"/>
</dbReference>
<dbReference type="InterPro" id="IPR017261">
    <property type="entry name" value="DNA_mismatch_repair_MutS/MSH"/>
</dbReference>
<dbReference type="PROSITE" id="PS00486">
    <property type="entry name" value="DNA_MISMATCH_REPAIR_2"/>
    <property type="match status" value="1"/>
</dbReference>